<dbReference type="Proteomes" id="UP001595803">
    <property type="component" value="Unassembled WGS sequence"/>
</dbReference>
<evidence type="ECO:0000313" key="2">
    <source>
        <dbReference type="Proteomes" id="UP001595803"/>
    </source>
</evidence>
<protein>
    <submittedName>
        <fullName evidence="1">Uncharacterized protein</fullName>
    </submittedName>
</protein>
<organism evidence="1 2">
    <name type="scientific">Deinococcus rufus</name>
    <dbReference type="NCBI Taxonomy" id="2136097"/>
    <lineage>
        <taxon>Bacteria</taxon>
        <taxon>Thermotogati</taxon>
        <taxon>Deinococcota</taxon>
        <taxon>Deinococci</taxon>
        <taxon>Deinococcales</taxon>
        <taxon>Deinococcaceae</taxon>
        <taxon>Deinococcus</taxon>
    </lineage>
</organism>
<keyword evidence="2" id="KW-1185">Reference proteome</keyword>
<dbReference type="EMBL" id="JBHRZG010000024">
    <property type="protein sequence ID" value="MFC3835271.1"/>
    <property type="molecule type" value="Genomic_DNA"/>
</dbReference>
<comment type="caution">
    <text evidence="1">The sequence shown here is derived from an EMBL/GenBank/DDBJ whole genome shotgun (WGS) entry which is preliminary data.</text>
</comment>
<accession>A0ABV7ZG47</accession>
<proteinExistence type="predicted"/>
<name>A0ABV7ZG47_9DEIO</name>
<dbReference type="RefSeq" id="WP_322471879.1">
    <property type="nucleotide sequence ID" value="NZ_JBHRZG010000024.1"/>
</dbReference>
<sequence>MIRRYLERVLESINQALEADRKATQHAQHMALHAERARAEFLVEREAWMTHRRWTNAAPILTAPGGTVTTPPLLTDGADQVTFIPPEWVQGHVGGVSFAHLTVEGDEAARPVRWLPHGQLALHGVVVTHAHGWSSTMPALFGVLPGRMQPPLPVIQEVEAALNAGLDGMDPQVITHLGALLPPGRYLVSLTYLRPRPVSSGDPGDYLSHELVTVCGLRPGVHSTEPYYAGSSRETSWPGSGGVVFRWLDRTVILPTQAASRLNPARLEHYRQVLRAGGRPTAVTLLTTHTQNGMGIPVQTPPLGGIHLDMHHLLDGHHKMQAASECGMPLQTLVFLRLGGMFVGGEEWGWNDIRGRQRMIASMDELARNEVPGDSTAGRPGD</sequence>
<gene>
    <name evidence="1" type="ORF">ACFOSB_20615</name>
</gene>
<evidence type="ECO:0000313" key="1">
    <source>
        <dbReference type="EMBL" id="MFC3835271.1"/>
    </source>
</evidence>
<reference evidence="2" key="1">
    <citation type="journal article" date="2019" name="Int. J. Syst. Evol. Microbiol.">
        <title>The Global Catalogue of Microorganisms (GCM) 10K type strain sequencing project: providing services to taxonomists for standard genome sequencing and annotation.</title>
        <authorList>
            <consortium name="The Broad Institute Genomics Platform"/>
            <consortium name="The Broad Institute Genome Sequencing Center for Infectious Disease"/>
            <person name="Wu L."/>
            <person name="Ma J."/>
        </authorList>
    </citation>
    <scope>NUCLEOTIDE SEQUENCE [LARGE SCALE GENOMIC DNA]</scope>
    <source>
        <strain evidence="2">CCTCC AB 2017081</strain>
    </source>
</reference>